<keyword evidence="4" id="KW-1185">Reference proteome</keyword>
<dbReference type="CDD" id="cd01324">
    <property type="entry name" value="cbb3_Oxidase_CcoQ"/>
    <property type="match status" value="1"/>
</dbReference>
<comment type="caution">
    <text evidence="3">The sequence shown here is derived from an EMBL/GenBank/DDBJ whole genome shotgun (WGS) entry which is preliminary data.</text>
</comment>
<evidence type="ECO:0000256" key="1">
    <source>
        <dbReference type="SAM" id="MobiDB-lite"/>
    </source>
</evidence>
<dbReference type="RefSeq" id="WP_189639001.1">
    <property type="nucleotide sequence ID" value="NZ_BMZF01000001.1"/>
</dbReference>
<keyword evidence="2" id="KW-0812">Transmembrane</keyword>
<keyword evidence="2" id="KW-0472">Membrane</keyword>
<keyword evidence="2" id="KW-1133">Transmembrane helix</keyword>
<dbReference type="EMBL" id="BMZF01000001">
    <property type="protein sequence ID" value="GHA43451.1"/>
    <property type="molecule type" value="Genomic_DNA"/>
</dbReference>
<evidence type="ECO:0000313" key="4">
    <source>
        <dbReference type="Proteomes" id="UP000634455"/>
    </source>
</evidence>
<reference evidence="4" key="1">
    <citation type="journal article" date="2019" name="Int. J. Syst. Evol. Microbiol.">
        <title>The Global Catalogue of Microorganisms (GCM) 10K type strain sequencing project: providing services to taxonomists for standard genome sequencing and annotation.</title>
        <authorList>
            <consortium name="The Broad Institute Genomics Platform"/>
            <consortium name="The Broad Institute Genome Sequencing Center for Infectious Disease"/>
            <person name="Wu L."/>
            <person name="Ma J."/>
        </authorList>
    </citation>
    <scope>NUCLEOTIDE SEQUENCE [LARGE SCALE GENOMIC DNA]</scope>
    <source>
        <strain evidence="4">KCTC 32465</strain>
    </source>
</reference>
<protein>
    <recommendedName>
        <fullName evidence="5">CcoQ/FixQ family Cbb3-type cytochrome c oxidase assembly chaperone</fullName>
    </recommendedName>
</protein>
<dbReference type="Proteomes" id="UP000634455">
    <property type="component" value="Unassembled WGS sequence"/>
</dbReference>
<name>A0ABQ3CTR3_9RHOB</name>
<organism evidence="3 4">
    <name type="scientific">Paramylibacter ulvae</name>
    <dbReference type="NCBI Taxonomy" id="1651968"/>
    <lineage>
        <taxon>Bacteria</taxon>
        <taxon>Pseudomonadati</taxon>
        <taxon>Pseudomonadota</taxon>
        <taxon>Alphaproteobacteria</taxon>
        <taxon>Rhodobacterales</taxon>
        <taxon>Paracoccaceae</taxon>
        <taxon>Paramylibacter</taxon>
    </lineage>
</organism>
<sequence length="67" mass="7456">MDTYSIFRAFADSWGLLAMMLFFIGAILMLFRPGARAMHHDAANIPFRDDAPRPAPTNADVKGDRDA</sequence>
<proteinExistence type="predicted"/>
<feature type="region of interest" description="Disordered" evidence="1">
    <location>
        <begin position="45"/>
        <end position="67"/>
    </location>
</feature>
<gene>
    <name evidence="3" type="ORF">GCM10008927_05170</name>
</gene>
<dbReference type="InterPro" id="IPR008621">
    <property type="entry name" value="Cbb3-typ_cyt_oxidase_comp"/>
</dbReference>
<evidence type="ECO:0000313" key="3">
    <source>
        <dbReference type="EMBL" id="GHA43451.1"/>
    </source>
</evidence>
<evidence type="ECO:0000256" key="2">
    <source>
        <dbReference type="SAM" id="Phobius"/>
    </source>
</evidence>
<dbReference type="Pfam" id="PF05545">
    <property type="entry name" value="FixQ"/>
    <property type="match status" value="1"/>
</dbReference>
<accession>A0ABQ3CTR3</accession>
<feature type="transmembrane region" description="Helical" evidence="2">
    <location>
        <begin position="6"/>
        <end position="31"/>
    </location>
</feature>
<evidence type="ECO:0008006" key="5">
    <source>
        <dbReference type="Google" id="ProtNLM"/>
    </source>
</evidence>